<gene>
    <name evidence="1" type="ORF">GCM10007977_076720</name>
</gene>
<evidence type="ECO:0000313" key="2">
    <source>
        <dbReference type="Proteomes" id="UP000642070"/>
    </source>
</evidence>
<proteinExistence type="predicted"/>
<organism evidence="1 2">
    <name type="scientific">Dactylosporangium sucinum</name>
    <dbReference type="NCBI Taxonomy" id="1424081"/>
    <lineage>
        <taxon>Bacteria</taxon>
        <taxon>Bacillati</taxon>
        <taxon>Actinomycetota</taxon>
        <taxon>Actinomycetes</taxon>
        <taxon>Micromonosporales</taxon>
        <taxon>Micromonosporaceae</taxon>
        <taxon>Dactylosporangium</taxon>
    </lineage>
</organism>
<reference evidence="1" key="1">
    <citation type="journal article" date="2014" name="Int. J. Syst. Evol. Microbiol.">
        <title>Complete genome sequence of Corynebacterium casei LMG S-19264T (=DSM 44701T), isolated from a smear-ripened cheese.</title>
        <authorList>
            <consortium name="US DOE Joint Genome Institute (JGI-PGF)"/>
            <person name="Walter F."/>
            <person name="Albersmeier A."/>
            <person name="Kalinowski J."/>
            <person name="Ruckert C."/>
        </authorList>
    </citation>
    <scope>NUCLEOTIDE SEQUENCE</scope>
    <source>
        <strain evidence="1">JCM 19831</strain>
    </source>
</reference>
<reference evidence="1" key="2">
    <citation type="submission" date="2020-09" db="EMBL/GenBank/DDBJ databases">
        <authorList>
            <person name="Sun Q."/>
            <person name="Ohkuma M."/>
        </authorList>
    </citation>
    <scope>NUCLEOTIDE SEQUENCE</scope>
    <source>
        <strain evidence="1">JCM 19831</strain>
    </source>
</reference>
<name>A0A917U7I9_9ACTN</name>
<dbReference type="Proteomes" id="UP000642070">
    <property type="component" value="Unassembled WGS sequence"/>
</dbReference>
<evidence type="ECO:0000313" key="1">
    <source>
        <dbReference type="EMBL" id="GGM63830.1"/>
    </source>
</evidence>
<dbReference type="RefSeq" id="WP_190254950.1">
    <property type="nucleotide sequence ID" value="NZ_BMPI01000049.1"/>
</dbReference>
<sequence>MNLVTEAVQFDLAARREDVYAATKSGSSLPDGRTGGATAELYAALAADAKAAPRATQNSVVGGDADA</sequence>
<keyword evidence="2" id="KW-1185">Reference proteome</keyword>
<dbReference type="EMBL" id="BMPI01000049">
    <property type="protein sequence ID" value="GGM63830.1"/>
    <property type="molecule type" value="Genomic_DNA"/>
</dbReference>
<accession>A0A917U7I9</accession>
<comment type="caution">
    <text evidence="1">The sequence shown here is derived from an EMBL/GenBank/DDBJ whole genome shotgun (WGS) entry which is preliminary data.</text>
</comment>
<dbReference type="AlphaFoldDB" id="A0A917U7I9"/>
<protein>
    <submittedName>
        <fullName evidence="1">Uncharacterized protein</fullName>
    </submittedName>
</protein>